<dbReference type="GO" id="GO:0003700">
    <property type="term" value="F:DNA-binding transcription factor activity"/>
    <property type="evidence" value="ECO:0007669"/>
    <property type="project" value="InterPro"/>
</dbReference>
<dbReference type="Pfam" id="PF03466">
    <property type="entry name" value="LysR_substrate"/>
    <property type="match status" value="1"/>
</dbReference>
<dbReference type="Gene3D" id="3.40.190.10">
    <property type="entry name" value="Periplasmic binding protein-like II"/>
    <property type="match status" value="2"/>
</dbReference>
<protein>
    <submittedName>
        <fullName evidence="6">DNA-binding transcriptional LysR family regulator</fullName>
    </submittedName>
</protein>
<evidence type="ECO:0000256" key="3">
    <source>
        <dbReference type="ARBA" id="ARBA00023125"/>
    </source>
</evidence>
<dbReference type="SUPFAM" id="SSF53850">
    <property type="entry name" value="Periplasmic binding protein-like II"/>
    <property type="match status" value="1"/>
</dbReference>
<dbReference type="SUPFAM" id="SSF46785">
    <property type="entry name" value="Winged helix' DNA-binding domain"/>
    <property type="match status" value="1"/>
</dbReference>
<dbReference type="AlphaFoldDB" id="A0A2S6IVS4"/>
<feature type="domain" description="HTH lysR-type" evidence="5">
    <location>
        <begin position="10"/>
        <end position="67"/>
    </location>
</feature>
<dbReference type="Gene3D" id="1.10.10.10">
    <property type="entry name" value="Winged helix-like DNA-binding domain superfamily/Winged helix DNA-binding domain"/>
    <property type="match status" value="1"/>
</dbReference>
<dbReference type="Proteomes" id="UP000239485">
    <property type="component" value="Unassembled WGS sequence"/>
</dbReference>
<dbReference type="EMBL" id="PTJD01000001">
    <property type="protein sequence ID" value="PPK98448.1"/>
    <property type="molecule type" value="Genomic_DNA"/>
</dbReference>
<evidence type="ECO:0000256" key="2">
    <source>
        <dbReference type="ARBA" id="ARBA00023015"/>
    </source>
</evidence>
<dbReference type="InterPro" id="IPR036388">
    <property type="entry name" value="WH-like_DNA-bd_sf"/>
</dbReference>
<dbReference type="RefSeq" id="WP_104430869.1">
    <property type="nucleotide sequence ID" value="NZ_PTJD01000001.1"/>
</dbReference>
<organism evidence="6 7">
    <name type="scientific">Kineococcus xinjiangensis</name>
    <dbReference type="NCBI Taxonomy" id="512762"/>
    <lineage>
        <taxon>Bacteria</taxon>
        <taxon>Bacillati</taxon>
        <taxon>Actinomycetota</taxon>
        <taxon>Actinomycetes</taxon>
        <taxon>Kineosporiales</taxon>
        <taxon>Kineosporiaceae</taxon>
        <taxon>Kineococcus</taxon>
    </lineage>
</organism>
<dbReference type="InterPro" id="IPR036390">
    <property type="entry name" value="WH_DNA-bd_sf"/>
</dbReference>
<name>A0A2S6IVS4_9ACTN</name>
<evidence type="ECO:0000313" key="6">
    <source>
        <dbReference type="EMBL" id="PPK98448.1"/>
    </source>
</evidence>
<dbReference type="Pfam" id="PF00126">
    <property type="entry name" value="HTH_1"/>
    <property type="match status" value="1"/>
</dbReference>
<dbReference type="GO" id="GO:0003677">
    <property type="term" value="F:DNA binding"/>
    <property type="evidence" value="ECO:0007669"/>
    <property type="project" value="UniProtKB-KW"/>
</dbReference>
<keyword evidence="2" id="KW-0805">Transcription regulation</keyword>
<evidence type="ECO:0000256" key="4">
    <source>
        <dbReference type="ARBA" id="ARBA00023163"/>
    </source>
</evidence>
<gene>
    <name evidence="6" type="ORF">CLV92_101143</name>
</gene>
<evidence type="ECO:0000313" key="7">
    <source>
        <dbReference type="Proteomes" id="UP000239485"/>
    </source>
</evidence>
<dbReference type="PANTHER" id="PTHR30346">
    <property type="entry name" value="TRANSCRIPTIONAL DUAL REGULATOR HCAR-RELATED"/>
    <property type="match status" value="1"/>
</dbReference>
<dbReference type="PRINTS" id="PR00039">
    <property type="entry name" value="HTHLYSR"/>
</dbReference>
<dbReference type="InterPro" id="IPR000847">
    <property type="entry name" value="LysR_HTH_N"/>
</dbReference>
<keyword evidence="3 6" id="KW-0238">DNA-binding</keyword>
<accession>A0A2S6IVS4</accession>
<comment type="similarity">
    <text evidence="1">Belongs to the LysR transcriptional regulatory family.</text>
</comment>
<reference evidence="6 7" key="1">
    <citation type="submission" date="2018-02" db="EMBL/GenBank/DDBJ databases">
        <title>Genomic Encyclopedia of Archaeal and Bacterial Type Strains, Phase II (KMG-II): from individual species to whole genera.</title>
        <authorList>
            <person name="Goeker M."/>
        </authorList>
    </citation>
    <scope>NUCLEOTIDE SEQUENCE [LARGE SCALE GENOMIC DNA]</scope>
    <source>
        <strain evidence="6 7">DSM 22857</strain>
    </source>
</reference>
<dbReference type="InterPro" id="IPR005119">
    <property type="entry name" value="LysR_subst-bd"/>
</dbReference>
<dbReference type="GO" id="GO:0032993">
    <property type="term" value="C:protein-DNA complex"/>
    <property type="evidence" value="ECO:0007669"/>
    <property type="project" value="TreeGrafter"/>
</dbReference>
<dbReference type="OrthoDB" id="3673085at2"/>
<proteinExistence type="inferred from homology"/>
<keyword evidence="4" id="KW-0804">Transcription</keyword>
<keyword evidence="7" id="KW-1185">Reference proteome</keyword>
<comment type="caution">
    <text evidence="6">The sequence shown here is derived from an EMBL/GenBank/DDBJ whole genome shotgun (WGS) entry which is preliminary data.</text>
</comment>
<dbReference type="PANTHER" id="PTHR30346:SF29">
    <property type="entry name" value="LYSR SUBSTRATE-BINDING"/>
    <property type="match status" value="1"/>
</dbReference>
<sequence length="309" mass="31775">MTLGGGTRDLDPRRLLVLAEVARRGSLTRAAQALGWTQPAVAQHVRHLERATGCALVLRTPRGVSLTPAGRALAAHAEVIADRLRLAADDLATLGAAQARRVRLAAFPSACATLVPAALADLRRRGDPPDVRLTEAAPEEARQLLDAGDVDVAVVFQHGGEAPPGGELLLQDPLHLVLPRGHALAPRAGAPGTPVHLADLAGERWIAGCPGCRAHLLRTAAQAGFEPDVHHSTDDYVVTQKLVAAGVGVALLPGLALCAVRDPGVAVVGLRAAPRRSVHLLPGPAGSSAAVATALRRAAGVSPAPSPTR</sequence>
<dbReference type="PROSITE" id="PS50931">
    <property type="entry name" value="HTH_LYSR"/>
    <property type="match status" value="1"/>
</dbReference>
<evidence type="ECO:0000259" key="5">
    <source>
        <dbReference type="PROSITE" id="PS50931"/>
    </source>
</evidence>
<evidence type="ECO:0000256" key="1">
    <source>
        <dbReference type="ARBA" id="ARBA00009437"/>
    </source>
</evidence>